<keyword evidence="1" id="KW-0479">Metal-binding</keyword>
<evidence type="ECO:0000256" key="2">
    <source>
        <dbReference type="ARBA" id="ARBA00023004"/>
    </source>
</evidence>
<dbReference type="AlphaFoldDB" id="A0A832J736"/>
<feature type="non-terminal residue" evidence="5">
    <location>
        <position position="1"/>
    </location>
</feature>
<feature type="domain" description="4Fe-4S ferredoxin-type" evidence="4">
    <location>
        <begin position="213"/>
        <end position="241"/>
    </location>
</feature>
<name>A0A832J736_9GAMM</name>
<dbReference type="Proteomes" id="UP000885832">
    <property type="component" value="Unassembled WGS sequence"/>
</dbReference>
<dbReference type="EMBL" id="DRNF01000256">
    <property type="protein sequence ID" value="HHJ80791.1"/>
    <property type="molecule type" value="Genomic_DNA"/>
</dbReference>
<dbReference type="GO" id="GO:0051536">
    <property type="term" value="F:iron-sulfur cluster binding"/>
    <property type="evidence" value="ECO:0007669"/>
    <property type="project" value="UniProtKB-KW"/>
</dbReference>
<evidence type="ECO:0000256" key="3">
    <source>
        <dbReference type="ARBA" id="ARBA00023014"/>
    </source>
</evidence>
<keyword evidence="3" id="KW-0411">Iron-sulfur</keyword>
<protein>
    <submittedName>
        <fullName evidence="5">Sulfite reductase subunit A</fullName>
    </submittedName>
</protein>
<keyword evidence="2" id="KW-0408">Iron</keyword>
<comment type="caution">
    <text evidence="5">The sequence shown here is derived from an EMBL/GenBank/DDBJ whole genome shotgun (WGS) entry which is preliminary data.</text>
</comment>
<dbReference type="PROSITE" id="PS00198">
    <property type="entry name" value="4FE4S_FER_1"/>
    <property type="match status" value="2"/>
</dbReference>
<dbReference type="Pfam" id="PF17179">
    <property type="entry name" value="Fer4_22"/>
    <property type="match status" value="1"/>
</dbReference>
<dbReference type="Gene3D" id="1.10.1060.10">
    <property type="entry name" value="Alpha-helical ferredoxin"/>
    <property type="match status" value="1"/>
</dbReference>
<dbReference type="PANTHER" id="PTHR40447:SF1">
    <property type="entry name" value="ANAEROBIC SULFITE REDUCTASE SUBUNIT A"/>
    <property type="match status" value="1"/>
</dbReference>
<reference evidence="5" key="1">
    <citation type="journal article" date="2020" name="mSystems">
        <title>Genome- and Community-Level Interaction Insights into Carbon Utilization and Element Cycling Functions of Hydrothermarchaeota in Hydrothermal Sediment.</title>
        <authorList>
            <person name="Zhou Z."/>
            <person name="Liu Y."/>
            <person name="Xu W."/>
            <person name="Pan J."/>
            <person name="Luo Z.H."/>
            <person name="Li M."/>
        </authorList>
    </citation>
    <scope>NUCLEOTIDE SEQUENCE [LARGE SCALE GENOMIC DNA]</scope>
    <source>
        <strain evidence="5">HyVt-505</strain>
    </source>
</reference>
<organism evidence="5">
    <name type="scientific">Candidatus Tenderia electrophaga</name>
    <dbReference type="NCBI Taxonomy" id="1748243"/>
    <lineage>
        <taxon>Bacteria</taxon>
        <taxon>Pseudomonadati</taxon>
        <taxon>Pseudomonadota</taxon>
        <taxon>Gammaproteobacteria</taxon>
        <taxon>Candidatus Tenderiales</taxon>
        <taxon>Candidatus Tenderiaceae</taxon>
        <taxon>Candidatus Tenderia</taxon>
    </lineage>
</organism>
<dbReference type="PANTHER" id="PTHR40447">
    <property type="entry name" value="ANAEROBIC SULFITE REDUCTASE SUBUNIT A"/>
    <property type="match status" value="1"/>
</dbReference>
<dbReference type="GO" id="GO:0046872">
    <property type="term" value="F:metal ion binding"/>
    <property type="evidence" value="ECO:0007669"/>
    <property type="project" value="UniProtKB-KW"/>
</dbReference>
<proteinExistence type="predicted"/>
<evidence type="ECO:0000313" key="5">
    <source>
        <dbReference type="EMBL" id="HHJ80791.1"/>
    </source>
</evidence>
<feature type="domain" description="4Fe-4S ferredoxin-type" evidence="4">
    <location>
        <begin position="134"/>
        <end position="164"/>
    </location>
</feature>
<dbReference type="InterPro" id="IPR017896">
    <property type="entry name" value="4Fe4S_Fe-S-bd"/>
</dbReference>
<dbReference type="InterPro" id="IPR009051">
    <property type="entry name" value="Helical_ferredxn"/>
</dbReference>
<evidence type="ECO:0000256" key="1">
    <source>
        <dbReference type="ARBA" id="ARBA00022723"/>
    </source>
</evidence>
<gene>
    <name evidence="5" type="ORF">ENJ65_04070</name>
</gene>
<accession>A0A832J736</accession>
<dbReference type="PROSITE" id="PS51379">
    <property type="entry name" value="4FE4S_FER_2"/>
    <property type="match status" value="2"/>
</dbReference>
<sequence length="251" mass="27697">GVRSCDLAAMRIQDQVFLEQQYQDENYQARRDALFTVVVNCSHPAATCFCASTGDGPTASSGYDLLLTELDDGFLLTAGSAAGERVFARLPLEQVSDQQHFMAGEQALQAAQVQTRKLPQTGLAEKLLANLDHPRWQAVAERCLSCGNCTMVCPTCFCHKETEQPQLDGQSSEHLREWDSCFTRGHSYIHGTVIRDDTEKRYRQWLSHKLATWLQQFGNSGCVGCGRCISWCPAGIDLTEEANAIAGTENG</sequence>
<dbReference type="SUPFAM" id="SSF46548">
    <property type="entry name" value="alpha-helical ferredoxin"/>
    <property type="match status" value="1"/>
</dbReference>
<dbReference type="InterPro" id="IPR017900">
    <property type="entry name" value="4Fe4S_Fe_S_CS"/>
</dbReference>
<evidence type="ECO:0000259" key="4">
    <source>
        <dbReference type="PROSITE" id="PS51379"/>
    </source>
</evidence>